<sequence>MGGLGHQAPLPPTVYSLPLLREWPELSLPLPPTPWDRKSPCGPCHSPPLPPEQLLDDPNFILQLCPARTLPRSEHCILRVPLLPFCTSGLTPLPC</sequence>
<gene>
    <name evidence="1" type="ORF">CRG98_014793</name>
</gene>
<comment type="caution">
    <text evidence="1">The sequence shown here is derived from an EMBL/GenBank/DDBJ whole genome shotgun (WGS) entry which is preliminary data.</text>
</comment>
<proteinExistence type="predicted"/>
<dbReference type="EMBL" id="PGOL01000793">
    <property type="protein sequence ID" value="PKI64797.1"/>
    <property type="molecule type" value="Genomic_DNA"/>
</dbReference>
<evidence type="ECO:0000313" key="1">
    <source>
        <dbReference type="EMBL" id="PKI64797.1"/>
    </source>
</evidence>
<dbReference type="AlphaFoldDB" id="A0A2I0K8C5"/>
<name>A0A2I0K8C5_PUNGR</name>
<protein>
    <submittedName>
        <fullName evidence="1">Uncharacterized protein</fullName>
    </submittedName>
</protein>
<reference evidence="1 2" key="1">
    <citation type="submission" date="2017-11" db="EMBL/GenBank/DDBJ databases">
        <title>De-novo sequencing of pomegranate (Punica granatum L.) genome.</title>
        <authorList>
            <person name="Akparov Z."/>
            <person name="Amiraslanov A."/>
            <person name="Hajiyeva S."/>
            <person name="Abbasov M."/>
            <person name="Kaur K."/>
            <person name="Hamwieh A."/>
            <person name="Solovyev V."/>
            <person name="Salamov A."/>
            <person name="Braich B."/>
            <person name="Kosarev P."/>
            <person name="Mahmoud A."/>
            <person name="Hajiyev E."/>
            <person name="Babayeva S."/>
            <person name="Izzatullayeva V."/>
            <person name="Mammadov A."/>
            <person name="Mammadov A."/>
            <person name="Sharifova S."/>
            <person name="Ojaghi J."/>
            <person name="Eynullazada K."/>
            <person name="Bayramov B."/>
            <person name="Abdulazimova A."/>
            <person name="Shahmuradov I."/>
        </authorList>
    </citation>
    <scope>NUCLEOTIDE SEQUENCE [LARGE SCALE GENOMIC DNA]</scope>
    <source>
        <strain evidence="2">cv. AG2017</strain>
        <tissue evidence="1">Leaf</tissue>
    </source>
</reference>
<accession>A0A2I0K8C5</accession>
<evidence type="ECO:0000313" key="2">
    <source>
        <dbReference type="Proteomes" id="UP000233551"/>
    </source>
</evidence>
<dbReference type="Proteomes" id="UP000233551">
    <property type="component" value="Unassembled WGS sequence"/>
</dbReference>
<organism evidence="1 2">
    <name type="scientific">Punica granatum</name>
    <name type="common">Pomegranate</name>
    <dbReference type="NCBI Taxonomy" id="22663"/>
    <lineage>
        <taxon>Eukaryota</taxon>
        <taxon>Viridiplantae</taxon>
        <taxon>Streptophyta</taxon>
        <taxon>Embryophyta</taxon>
        <taxon>Tracheophyta</taxon>
        <taxon>Spermatophyta</taxon>
        <taxon>Magnoliopsida</taxon>
        <taxon>eudicotyledons</taxon>
        <taxon>Gunneridae</taxon>
        <taxon>Pentapetalae</taxon>
        <taxon>rosids</taxon>
        <taxon>malvids</taxon>
        <taxon>Myrtales</taxon>
        <taxon>Lythraceae</taxon>
        <taxon>Punica</taxon>
    </lineage>
</organism>
<keyword evidence="2" id="KW-1185">Reference proteome</keyword>